<comment type="caution">
    <text evidence="6">The sequence shown here is derived from an EMBL/GenBank/DDBJ whole genome shotgun (WGS) entry which is preliminary data.</text>
</comment>
<dbReference type="PROSITE" id="PS51257">
    <property type="entry name" value="PROKAR_LIPOPROTEIN"/>
    <property type="match status" value="1"/>
</dbReference>
<keyword evidence="5" id="KW-0732">Signal</keyword>
<dbReference type="EMBL" id="JALNMH010000015">
    <property type="protein sequence ID" value="MCK7595229.1"/>
    <property type="molecule type" value="Genomic_DNA"/>
</dbReference>
<keyword evidence="4" id="KW-0408">Iron</keyword>
<dbReference type="InterPro" id="IPR001486">
    <property type="entry name" value="Hemoglobin_trunc"/>
</dbReference>
<evidence type="ECO:0000256" key="2">
    <source>
        <dbReference type="ARBA" id="ARBA00022617"/>
    </source>
</evidence>
<keyword evidence="7" id="KW-1185">Reference proteome</keyword>
<protein>
    <submittedName>
        <fullName evidence="6">Group 1 truncated hemoglobin</fullName>
    </submittedName>
</protein>
<accession>A0ABT0GLZ0</accession>
<proteinExistence type="predicted"/>
<feature type="signal peptide" evidence="5">
    <location>
        <begin position="1"/>
        <end position="21"/>
    </location>
</feature>
<evidence type="ECO:0000313" key="7">
    <source>
        <dbReference type="Proteomes" id="UP001431449"/>
    </source>
</evidence>
<keyword evidence="3" id="KW-0479">Metal-binding</keyword>
<evidence type="ECO:0000256" key="4">
    <source>
        <dbReference type="ARBA" id="ARBA00023004"/>
    </source>
</evidence>
<gene>
    <name evidence="6" type="ORF">M0G41_16335</name>
</gene>
<evidence type="ECO:0000256" key="1">
    <source>
        <dbReference type="ARBA" id="ARBA00022448"/>
    </source>
</evidence>
<dbReference type="CDD" id="cd00454">
    <property type="entry name" value="TrHb1_N"/>
    <property type="match status" value="1"/>
</dbReference>
<dbReference type="InterPro" id="IPR009050">
    <property type="entry name" value="Globin-like_sf"/>
</dbReference>
<name>A0ABT0GLZ0_9GAMM</name>
<sequence length="145" mass="16020">MRSTRLALAILLGAVLASACATREPRSSDSLYREVGGAPGVERLVERLLDRVHENPRISGLFANSDRADLQRLIEEQFCAEFGGGCTYTGRSMEESHSGLGINHAEFEVFVEDLILAMEDVGLATPTQNRILRIFAPMRDEVVDR</sequence>
<dbReference type="Proteomes" id="UP001431449">
    <property type="component" value="Unassembled WGS sequence"/>
</dbReference>
<dbReference type="SUPFAM" id="SSF46458">
    <property type="entry name" value="Globin-like"/>
    <property type="match status" value="1"/>
</dbReference>
<keyword evidence="1" id="KW-0813">Transport</keyword>
<evidence type="ECO:0000256" key="5">
    <source>
        <dbReference type="SAM" id="SignalP"/>
    </source>
</evidence>
<dbReference type="RefSeq" id="WP_248211035.1">
    <property type="nucleotide sequence ID" value="NZ_JALNMH010000015.1"/>
</dbReference>
<reference evidence="6" key="1">
    <citation type="submission" date="2022-04" db="EMBL/GenBank/DDBJ databases">
        <title>Lysobacter sp. CAU 1642 isolated from sea sand.</title>
        <authorList>
            <person name="Kim W."/>
        </authorList>
    </citation>
    <scope>NUCLEOTIDE SEQUENCE</scope>
    <source>
        <strain evidence="6">CAU 1642</strain>
    </source>
</reference>
<evidence type="ECO:0000313" key="6">
    <source>
        <dbReference type="EMBL" id="MCK7595229.1"/>
    </source>
</evidence>
<evidence type="ECO:0000256" key="3">
    <source>
        <dbReference type="ARBA" id="ARBA00022723"/>
    </source>
</evidence>
<keyword evidence="2" id="KW-0349">Heme</keyword>
<organism evidence="6 7">
    <name type="scientific">Pseudomarimonas salicorniae</name>
    <dbReference type="NCBI Taxonomy" id="2933270"/>
    <lineage>
        <taxon>Bacteria</taxon>
        <taxon>Pseudomonadati</taxon>
        <taxon>Pseudomonadota</taxon>
        <taxon>Gammaproteobacteria</taxon>
        <taxon>Lysobacterales</taxon>
        <taxon>Lysobacteraceae</taxon>
        <taxon>Pseudomarimonas</taxon>
    </lineage>
</organism>
<dbReference type="Gene3D" id="1.10.490.10">
    <property type="entry name" value="Globins"/>
    <property type="match status" value="1"/>
</dbReference>
<feature type="chain" id="PRO_5046348963" evidence="5">
    <location>
        <begin position="22"/>
        <end position="145"/>
    </location>
</feature>
<dbReference type="Pfam" id="PF01152">
    <property type="entry name" value="Bac_globin"/>
    <property type="match status" value="1"/>
</dbReference>
<dbReference type="InterPro" id="IPR012292">
    <property type="entry name" value="Globin/Proto"/>
</dbReference>